<feature type="compositionally biased region" description="Acidic residues" evidence="6">
    <location>
        <begin position="903"/>
        <end position="915"/>
    </location>
</feature>
<evidence type="ECO:0000256" key="4">
    <source>
        <dbReference type="ARBA" id="ARBA00022490"/>
    </source>
</evidence>
<dbReference type="Pfam" id="PF10189">
    <property type="entry name" value="Ints3_N"/>
    <property type="match status" value="1"/>
</dbReference>
<organism evidence="9 10">
    <name type="scientific">Piptocephalis cylindrospora</name>
    <dbReference type="NCBI Taxonomy" id="1907219"/>
    <lineage>
        <taxon>Eukaryota</taxon>
        <taxon>Fungi</taxon>
        <taxon>Fungi incertae sedis</taxon>
        <taxon>Zoopagomycota</taxon>
        <taxon>Zoopagomycotina</taxon>
        <taxon>Zoopagomycetes</taxon>
        <taxon>Zoopagales</taxon>
        <taxon>Piptocephalidaceae</taxon>
        <taxon>Piptocephalis</taxon>
    </lineage>
</organism>
<feature type="compositionally biased region" description="Basic and acidic residues" evidence="6">
    <location>
        <begin position="346"/>
        <end position="358"/>
    </location>
</feature>
<dbReference type="EMBL" id="KZ988160">
    <property type="protein sequence ID" value="RKP12926.1"/>
    <property type="molecule type" value="Genomic_DNA"/>
</dbReference>
<feature type="compositionally biased region" description="Acidic residues" evidence="6">
    <location>
        <begin position="327"/>
        <end position="336"/>
    </location>
</feature>
<feature type="compositionally biased region" description="Polar residues" evidence="6">
    <location>
        <begin position="359"/>
        <end position="374"/>
    </location>
</feature>
<sequence>MLWFPECMKLGRDFIRALQEASRIPLVKEFWNILLTRPADICPGFTGIEQILRTPTPKDVLELRISVNLANRIKHIFEISFGTHRRNVAWLIERYLPPDDNGLFLSDIIRYIIRCIHPENEVLASPVLQRYGLIVHLLQSCLKDWAAATAKTALYYDWMFYDGPSAIMDIEPGMLVMTKTLDGHSYFADECIEFLNLIPNAYYPPMADEVRANIQRAMKLMVDKGVDKLDPLMNDPHVDDVTKATVSHLFASSSHTRSAPVLPQSAPVAPDQMGGTEGAPNAKDGKASPTYSPETTHGLKNIVPTPSQLMMEEEDDAMREFLGATAEDSESDIEAEEATKGLQDAETQRRNGTKKRESPLSNPKSASIDTNEPVSSSSSTISAPGLEVEGGEQPGPKGEEGVKMRESSTPPVDTRALYFFGTKPQEFRDILQTAEKTGADPEKHALSRLLRTMLQALACTAGTPDVVVETAGSSIIDDLVTPLGEEYGRREGGEGNGDREESRGRPRQGSIGGDMGSGEGRDRKVAWYDPLKQGSLTEILFEDCLADVKGRDGKERQGKVRSVILSLCPRNTGLRSRWLLFLVRKALEETSVPSPGKPSSSPRISELYDEWCWLLEASSPGADRKAAFLEDIQWLETNQYEALQALLPTLYLLVPGSVTAQVEVFNVVIEMMEPRQVLRLSQSLMCRESVVFGDAASSILLASLDLGSFQQHYTWSLAAAEFGGSYLKLSGWMRDLWSQLTGKHDDATLGLLSILRGNPPYKPLIRDLFSLPLPSSDLAGLGTFRRSVLRMCLIQWYRSWPKTLGIHLAQVLWIASGMIGQRSREKGEEDADGEEDEGIVGEDGGLARRLLSVLVTLGKDILMPLLRVRELRKVIKELENDSRIWDSSYHASLDCALAQELLSEEEDEGEEDEGVKEDKRRPSRKKATPLKKAGPPRKTSVSSGSKAMGESVRSRKSSKVLSDTESNEEEEDEEENAESEEEGNSRASRSKPKPSGKASDRASKDRSTSGGKRKASVTSSSSGSGESDTGDAGPKAKTKAKAREEETKIRTTLSKRLPPRKGKKQRVDSD</sequence>
<accession>A0A4P9Y224</accession>
<dbReference type="Proteomes" id="UP000267251">
    <property type="component" value="Unassembled WGS sequence"/>
</dbReference>
<protein>
    <submittedName>
        <fullName evidence="9">Protein-domain-containing protein</fullName>
    </submittedName>
</protein>
<comment type="subcellular location">
    <subcellularLocation>
        <location evidence="2">Cytoplasm</location>
    </subcellularLocation>
    <subcellularLocation>
        <location evidence="1">Nucleus</location>
    </subcellularLocation>
</comment>
<dbReference type="GO" id="GO:0005737">
    <property type="term" value="C:cytoplasm"/>
    <property type="evidence" value="ECO:0007669"/>
    <property type="project" value="UniProtKB-SubCell"/>
</dbReference>
<reference evidence="10" key="1">
    <citation type="journal article" date="2018" name="Nat. Microbiol.">
        <title>Leveraging single-cell genomics to expand the fungal tree of life.</title>
        <authorList>
            <person name="Ahrendt S.R."/>
            <person name="Quandt C.A."/>
            <person name="Ciobanu D."/>
            <person name="Clum A."/>
            <person name="Salamov A."/>
            <person name="Andreopoulos B."/>
            <person name="Cheng J.F."/>
            <person name="Woyke T."/>
            <person name="Pelin A."/>
            <person name="Henrissat B."/>
            <person name="Reynolds N.K."/>
            <person name="Benny G.L."/>
            <person name="Smith M.E."/>
            <person name="James T.Y."/>
            <person name="Grigoriev I.V."/>
        </authorList>
    </citation>
    <scope>NUCLEOTIDE SEQUENCE [LARGE SCALE GENOMIC DNA]</scope>
</reference>
<evidence type="ECO:0000259" key="7">
    <source>
        <dbReference type="Pfam" id="PF10189"/>
    </source>
</evidence>
<name>A0A4P9Y224_9FUNG</name>
<evidence type="ECO:0000256" key="1">
    <source>
        <dbReference type="ARBA" id="ARBA00004123"/>
    </source>
</evidence>
<feature type="compositionally biased region" description="Acidic residues" evidence="6">
    <location>
        <begin position="965"/>
        <end position="982"/>
    </location>
</feature>
<keyword evidence="10" id="KW-1185">Reference proteome</keyword>
<dbReference type="GO" id="GO:0005634">
    <property type="term" value="C:nucleus"/>
    <property type="evidence" value="ECO:0007669"/>
    <property type="project" value="UniProtKB-SubCell"/>
</dbReference>
<dbReference type="PANTHER" id="PTHR13587:SF7">
    <property type="entry name" value="INTEGRATOR COMPLEX SUBUNIT 3"/>
    <property type="match status" value="1"/>
</dbReference>
<feature type="compositionally biased region" description="Basic and acidic residues" evidence="6">
    <location>
        <begin position="397"/>
        <end position="406"/>
    </location>
</feature>
<dbReference type="OrthoDB" id="2021145at2759"/>
<evidence type="ECO:0000313" key="10">
    <source>
        <dbReference type="Proteomes" id="UP000267251"/>
    </source>
</evidence>
<feature type="region of interest" description="Disordered" evidence="6">
    <location>
        <begin position="482"/>
        <end position="522"/>
    </location>
</feature>
<dbReference type="InterPro" id="IPR045334">
    <property type="entry name" value="INTS3"/>
</dbReference>
<dbReference type="InterPro" id="IPR019333">
    <property type="entry name" value="INTS3_N"/>
</dbReference>
<proteinExistence type="inferred from homology"/>
<dbReference type="Pfam" id="PF24566">
    <property type="entry name" value="HEAT_Ints3_C"/>
    <property type="match status" value="1"/>
</dbReference>
<dbReference type="AlphaFoldDB" id="A0A4P9Y224"/>
<feature type="domain" description="Integrator complex subunit 3 N-terminal" evidence="7">
    <location>
        <begin position="4"/>
        <end position="246"/>
    </location>
</feature>
<evidence type="ECO:0000256" key="2">
    <source>
        <dbReference type="ARBA" id="ARBA00004496"/>
    </source>
</evidence>
<feature type="compositionally biased region" description="Basic and acidic residues" evidence="6">
    <location>
        <begin position="486"/>
        <end position="504"/>
    </location>
</feature>
<evidence type="ECO:0000256" key="6">
    <source>
        <dbReference type="SAM" id="MobiDB-lite"/>
    </source>
</evidence>
<evidence type="ECO:0000256" key="3">
    <source>
        <dbReference type="ARBA" id="ARBA00006130"/>
    </source>
</evidence>
<dbReference type="InterPro" id="IPR056518">
    <property type="entry name" value="HEAT_Ints3_C"/>
</dbReference>
<feature type="region of interest" description="Disordered" evidence="6">
    <location>
        <begin position="253"/>
        <end position="306"/>
    </location>
</feature>
<keyword evidence="5" id="KW-0539">Nucleus</keyword>
<comment type="similarity">
    <text evidence="3">Belongs to the Integrator subunit 3 family.</text>
</comment>
<feature type="region of interest" description="Disordered" evidence="6">
    <location>
        <begin position="903"/>
        <end position="1070"/>
    </location>
</feature>
<feature type="domain" description="Ints3-like C-terminal" evidence="8">
    <location>
        <begin position="621"/>
        <end position="829"/>
    </location>
</feature>
<gene>
    <name evidence="9" type="ORF">BJ684DRAFT_20555</name>
</gene>
<evidence type="ECO:0000259" key="8">
    <source>
        <dbReference type="Pfam" id="PF24566"/>
    </source>
</evidence>
<feature type="compositionally biased region" description="Low complexity" evidence="6">
    <location>
        <begin position="1016"/>
        <end position="1035"/>
    </location>
</feature>
<dbReference type="PANTHER" id="PTHR13587">
    <property type="entry name" value="INTEGRATOR COMPLEX SUBUNIT 3"/>
    <property type="match status" value="1"/>
</dbReference>
<evidence type="ECO:0000256" key="5">
    <source>
        <dbReference type="ARBA" id="ARBA00023242"/>
    </source>
</evidence>
<feature type="compositionally biased region" description="Basic and acidic residues" evidence="6">
    <location>
        <begin position="998"/>
        <end position="1007"/>
    </location>
</feature>
<evidence type="ECO:0000313" key="9">
    <source>
        <dbReference type="EMBL" id="RKP12926.1"/>
    </source>
</evidence>
<keyword evidence="4" id="KW-0963">Cytoplasm</keyword>
<feature type="region of interest" description="Disordered" evidence="6">
    <location>
        <begin position="326"/>
        <end position="413"/>
    </location>
</feature>